<accession>A0A2S0UKU4</accession>
<proteinExistence type="predicted"/>
<dbReference type="PANTHER" id="PTHR22911:SF137">
    <property type="entry name" value="SOLUTE CARRIER FAMILY 35 MEMBER G2-RELATED"/>
    <property type="match status" value="1"/>
</dbReference>
<feature type="transmembrane region" description="Helical" evidence="1">
    <location>
        <begin position="86"/>
        <end position="108"/>
    </location>
</feature>
<keyword evidence="1" id="KW-0472">Membrane</keyword>
<dbReference type="KEGG" id="geh:HYN69_07490"/>
<evidence type="ECO:0000259" key="2">
    <source>
        <dbReference type="Pfam" id="PF00892"/>
    </source>
</evidence>
<feature type="domain" description="EamA" evidence="2">
    <location>
        <begin position="3"/>
        <end position="132"/>
    </location>
</feature>
<feature type="transmembrane region" description="Helical" evidence="1">
    <location>
        <begin position="206"/>
        <end position="228"/>
    </location>
</feature>
<feature type="domain" description="EamA" evidence="2">
    <location>
        <begin position="147"/>
        <end position="277"/>
    </location>
</feature>
<keyword evidence="4" id="KW-1185">Reference proteome</keyword>
<evidence type="ECO:0000313" key="3">
    <source>
        <dbReference type="EMBL" id="AWB48380.1"/>
    </source>
</evidence>
<evidence type="ECO:0000313" key="4">
    <source>
        <dbReference type="Proteomes" id="UP000244496"/>
    </source>
</evidence>
<keyword evidence="1" id="KW-0812">Transmembrane</keyword>
<sequence length="286" mass="29206">MDALLLGLGAALLWGFHDFTVRIIGARINPLVLLAGVFLTGVVVLAPFTSGSDWASLRGTSLALALLAGVAYTGAGYGLYRAFAIGPVYLVAPICGAFPLISVGLELARGGSAGLATWAGAVVILGGIALVARSADHGDMAGSRNEAIGWAVLGCFGFAFTFALSQWASESGAHLPVTLTARITASLTALAAIAFFRPAITPTLRAWRPMLLMGVLDVGALTLVTLAGGMANSEYASVAASIFGVVTILLAWRFLGERLGPVQWLGCLLVFSGIVVLGLSGHGGHG</sequence>
<dbReference type="GO" id="GO:0016020">
    <property type="term" value="C:membrane"/>
    <property type="evidence" value="ECO:0007669"/>
    <property type="project" value="InterPro"/>
</dbReference>
<dbReference type="EMBL" id="CP028918">
    <property type="protein sequence ID" value="AWB48380.1"/>
    <property type="molecule type" value="Genomic_DNA"/>
</dbReference>
<feature type="transmembrane region" description="Helical" evidence="1">
    <location>
        <begin position="28"/>
        <end position="48"/>
    </location>
</feature>
<feature type="transmembrane region" description="Helical" evidence="1">
    <location>
        <begin position="179"/>
        <end position="200"/>
    </location>
</feature>
<gene>
    <name evidence="3" type="ORF">HYN69_07490</name>
</gene>
<name>A0A2S0UKU4_9RHOB</name>
<feature type="transmembrane region" description="Helical" evidence="1">
    <location>
        <begin position="147"/>
        <end position="167"/>
    </location>
</feature>
<feature type="transmembrane region" description="Helical" evidence="1">
    <location>
        <begin position="60"/>
        <end position="80"/>
    </location>
</feature>
<evidence type="ECO:0000256" key="1">
    <source>
        <dbReference type="SAM" id="Phobius"/>
    </source>
</evidence>
<dbReference type="PANTHER" id="PTHR22911">
    <property type="entry name" value="ACYL-MALONYL CONDENSING ENZYME-RELATED"/>
    <property type="match status" value="1"/>
</dbReference>
<dbReference type="InterPro" id="IPR037185">
    <property type="entry name" value="EmrE-like"/>
</dbReference>
<dbReference type="Gene3D" id="1.10.3730.20">
    <property type="match status" value="1"/>
</dbReference>
<feature type="transmembrane region" description="Helical" evidence="1">
    <location>
        <begin position="115"/>
        <end position="135"/>
    </location>
</feature>
<feature type="transmembrane region" description="Helical" evidence="1">
    <location>
        <begin position="235"/>
        <end position="255"/>
    </location>
</feature>
<dbReference type="Pfam" id="PF00892">
    <property type="entry name" value="EamA"/>
    <property type="match status" value="2"/>
</dbReference>
<dbReference type="SUPFAM" id="SSF103481">
    <property type="entry name" value="Multidrug resistance efflux transporter EmrE"/>
    <property type="match status" value="2"/>
</dbReference>
<protein>
    <submittedName>
        <fullName evidence="3">EamA/RhaT family transporter</fullName>
    </submittedName>
</protein>
<keyword evidence="1" id="KW-1133">Transmembrane helix</keyword>
<organism evidence="3 4">
    <name type="scientific">Paragemmobacter aquarius</name>
    <dbReference type="NCBI Taxonomy" id="2169400"/>
    <lineage>
        <taxon>Bacteria</taxon>
        <taxon>Pseudomonadati</taxon>
        <taxon>Pseudomonadota</taxon>
        <taxon>Alphaproteobacteria</taxon>
        <taxon>Rhodobacterales</taxon>
        <taxon>Paracoccaceae</taxon>
        <taxon>Paragemmobacter</taxon>
    </lineage>
</organism>
<dbReference type="RefSeq" id="WP_108435199.1">
    <property type="nucleotide sequence ID" value="NZ_CP028918.1"/>
</dbReference>
<dbReference type="Proteomes" id="UP000244496">
    <property type="component" value="Chromosome"/>
</dbReference>
<dbReference type="OrthoDB" id="7704317at2"/>
<dbReference type="InterPro" id="IPR000620">
    <property type="entry name" value="EamA_dom"/>
</dbReference>
<reference evidence="3 4" key="1">
    <citation type="submission" date="2018-04" db="EMBL/GenBank/DDBJ databases">
        <title>Genome sequencing of Gemmobacter.</title>
        <authorList>
            <person name="Yi H."/>
            <person name="Baek M.-G."/>
        </authorList>
    </citation>
    <scope>NUCLEOTIDE SEQUENCE [LARGE SCALE GENOMIC DNA]</scope>
    <source>
        <strain evidence="3 4">HYN0069</strain>
    </source>
</reference>
<feature type="transmembrane region" description="Helical" evidence="1">
    <location>
        <begin position="261"/>
        <end position="280"/>
    </location>
</feature>
<dbReference type="AlphaFoldDB" id="A0A2S0UKU4"/>